<accession>A0A0N9ZZ29</accession>
<dbReference type="EMBL" id="KT454971">
    <property type="protein sequence ID" value="ALI59383.1"/>
    <property type="molecule type" value="Genomic_DNA"/>
</dbReference>
<dbReference type="AlphaFoldDB" id="A0A0N9ZZ29"/>
<evidence type="ECO:0000313" key="2">
    <source>
        <dbReference type="EMBL" id="ALI59383.1"/>
    </source>
</evidence>
<sequence>MGWANDKAFEAEVLRIARAKWPKSAMSGSTKLEGRERDGVFESDETIHFIEATTSRQAEKARQDTKKMHSAIVTSVQSNPIKGARGWFVTAEEPTADQRDAVKKFGKGQVVAVSFAQFQQSIVDVGQYLEARAHHLFGSVLDPETKQHNPKLEYIPINFSSSDEEQSWNIRTISSGLLNGDRFILTGEFGAGKSMSLRQIFFQLRDEYLQARTSIFPIYINLREHTGQSEAVEVIERHARKIGFDSPSSLVKAWRAKFVTLILDGFDELTSLGVQRASYNNLKIIRRRALEAVRQIITETPEGVGIITAGRDHFFATDNEMASALGLENYKLIKTTDFTKEQIIQFLKRQGASEKNVMLPSWLPTKPLLISYLASSGLLSEVSTNPELHTNYSSWDYLIDRICEREARIDNRYLDGPTLRKILSRLSTYARVSDDGLGPLAPQQLSKAFQEICGFEADDQAWIALQRLPGLATYEVEADTKKFIDDEMVQVYRSGDIMDFIQDPYTALTQQEFTSAFSQIGSTAGDYAIDVCIKKCPPQTVSSIHAIMQLLQGHPSLNSLKADIATLSIHASLPIKYTCEIEGVFFSDVTLNLENTIDLSGLTFSNCYFSIVEVDNNPPENLPTFKDCIITEISGYTNSDDLPKIKFLKTEIQEYSNQPQTNAAIRNESISTGEKVLLIILRKIFLQSLGGRSESALYRGLSTSEKQLVDPLVNYLHQEGYLVPITRGGTSIWVPVRKHLHNIRRIIGRVESETPELLDYARRLSG</sequence>
<feature type="domain" description="NACHT" evidence="1">
    <location>
        <begin position="183"/>
        <end position="309"/>
    </location>
</feature>
<evidence type="ECO:0000259" key="1">
    <source>
        <dbReference type="Pfam" id="PF05729"/>
    </source>
</evidence>
<organism evidence="2">
    <name type="scientific">Pseudomonas aeruginosa</name>
    <dbReference type="NCBI Taxonomy" id="287"/>
    <lineage>
        <taxon>Bacteria</taxon>
        <taxon>Pseudomonadati</taxon>
        <taxon>Pseudomonadota</taxon>
        <taxon>Gammaproteobacteria</taxon>
        <taxon>Pseudomonadales</taxon>
        <taxon>Pseudomonadaceae</taxon>
        <taxon>Pseudomonas</taxon>
    </lineage>
</organism>
<dbReference type="InterPro" id="IPR027417">
    <property type="entry name" value="P-loop_NTPase"/>
</dbReference>
<dbReference type="SUPFAM" id="SSF52540">
    <property type="entry name" value="P-loop containing nucleoside triphosphate hydrolases"/>
    <property type="match status" value="1"/>
</dbReference>
<dbReference type="RefSeq" id="WP_153565813.1">
    <property type="nucleotide sequence ID" value="NZ_CAADOW010000738.1"/>
</dbReference>
<name>A0A0N9ZZ29_PSEAI</name>
<dbReference type="Gene3D" id="3.40.50.300">
    <property type="entry name" value="P-loop containing nucleotide triphosphate hydrolases"/>
    <property type="match status" value="1"/>
</dbReference>
<proteinExistence type="predicted"/>
<dbReference type="Pfam" id="PF05729">
    <property type="entry name" value="NACHT"/>
    <property type="match status" value="1"/>
</dbReference>
<gene>
    <name evidence="2" type="ORF">CCBH4851_00685</name>
</gene>
<reference evidence="2" key="1">
    <citation type="submission" date="2015-08" db="EMBL/GenBank/DDBJ databases">
        <title>Pseudomonas aeruginosa strain CCBH4851 chromosome region.</title>
        <authorList>
            <person name="Silveira M.C."/>
            <person name="Carvalho-Assef A.P.D."/>
            <person name="Albano R.M."/>
        </authorList>
    </citation>
    <scope>NUCLEOTIDE SEQUENCE</scope>
    <source>
        <strain evidence="2">CCBH4851</strain>
    </source>
</reference>
<protein>
    <recommendedName>
        <fullName evidence="1">NACHT domain-containing protein</fullName>
    </recommendedName>
</protein>
<dbReference type="InterPro" id="IPR007111">
    <property type="entry name" value="NACHT_NTPase"/>
</dbReference>